<dbReference type="AlphaFoldDB" id="A0AAE3LEL8"/>
<evidence type="ECO:0000313" key="4">
    <source>
        <dbReference type="Proteomes" id="UP001209746"/>
    </source>
</evidence>
<evidence type="ECO:0000313" key="2">
    <source>
        <dbReference type="EMBL" id="MCU4726556.1"/>
    </source>
</evidence>
<evidence type="ECO:0000313" key="3">
    <source>
        <dbReference type="Proteomes" id="UP001208186"/>
    </source>
</evidence>
<name>A0AAE3LEL8_9EURY</name>
<protein>
    <submittedName>
        <fullName evidence="2">Uncharacterized protein</fullName>
    </submittedName>
</protein>
<proteinExistence type="predicted"/>
<comment type="caution">
    <text evidence="2">The sequence shown here is derived from an EMBL/GenBank/DDBJ whole genome shotgun (WGS) entry which is preliminary data.</text>
</comment>
<dbReference type="Proteomes" id="UP001208186">
    <property type="component" value="Unassembled WGS sequence"/>
</dbReference>
<keyword evidence="3" id="KW-1185">Reference proteome</keyword>
<accession>A0AAE3LEL8</accession>
<sequence>MGEYGYEFDADLAIDDRDYGDTPLVFGSVERLRQRPGVESVLFWPGRPMIEYGFV</sequence>
<dbReference type="Proteomes" id="UP001209746">
    <property type="component" value="Unassembled WGS sequence"/>
</dbReference>
<organism evidence="2 4">
    <name type="scientific">Halapricum hydrolyticum</name>
    <dbReference type="NCBI Taxonomy" id="2979991"/>
    <lineage>
        <taxon>Archaea</taxon>
        <taxon>Methanobacteriati</taxon>
        <taxon>Methanobacteriota</taxon>
        <taxon>Stenosarchaea group</taxon>
        <taxon>Halobacteria</taxon>
        <taxon>Halobacteriales</taxon>
        <taxon>Haloarculaceae</taxon>
        <taxon>Halapricum</taxon>
    </lineage>
</organism>
<gene>
    <name evidence="2" type="ORF">OB914_06200</name>
    <name evidence="1" type="ORF">OB916_04865</name>
</gene>
<reference evidence="2" key="1">
    <citation type="submission" date="2023-02" db="EMBL/GenBank/DDBJ databases">
        <title>Enrichment on poylsaccharides allowed isolation of novel metabolic and taxonomic groups of Haloarchaea.</title>
        <authorList>
            <person name="Sorokin D.Y."/>
            <person name="Elcheninov A.G."/>
            <person name="Khizhniak T.V."/>
            <person name="Kolganova T.V."/>
            <person name="Kublanov I.V."/>
        </authorList>
    </citation>
    <scope>NUCLEOTIDE SEQUENCE</scope>
    <source>
        <strain evidence="1 3">HArc-curdl5-1</strain>
        <strain evidence="2">HArc-curdl7</strain>
    </source>
</reference>
<dbReference type="EMBL" id="JAOPKC010000003">
    <property type="protein sequence ID" value="MCU4717392.1"/>
    <property type="molecule type" value="Genomic_DNA"/>
</dbReference>
<dbReference type="RefSeq" id="WP_315908159.1">
    <property type="nucleotide sequence ID" value="NZ_JAOPKC010000003.1"/>
</dbReference>
<evidence type="ECO:0000313" key="1">
    <source>
        <dbReference type="EMBL" id="MCU4717392.1"/>
    </source>
</evidence>
<dbReference type="EMBL" id="JAOPKD010000004">
    <property type="protein sequence ID" value="MCU4726556.1"/>
    <property type="molecule type" value="Genomic_DNA"/>
</dbReference>